<organism evidence="3 4">
    <name type="scientific">Eisenbergiella tayi</name>
    <dbReference type="NCBI Taxonomy" id="1432052"/>
    <lineage>
        <taxon>Bacteria</taxon>
        <taxon>Bacillati</taxon>
        <taxon>Bacillota</taxon>
        <taxon>Clostridia</taxon>
        <taxon>Lachnospirales</taxon>
        <taxon>Lachnospiraceae</taxon>
        <taxon>Eisenbergiella</taxon>
    </lineage>
</organism>
<dbReference type="InterPro" id="IPR036365">
    <property type="entry name" value="PGBD-like_sf"/>
</dbReference>
<feature type="domain" description="Peptidoglycan binding-like" evidence="1">
    <location>
        <begin position="225"/>
        <end position="282"/>
    </location>
</feature>
<dbReference type="Pfam" id="PF01471">
    <property type="entry name" value="PG_binding_1"/>
    <property type="match status" value="2"/>
</dbReference>
<dbReference type="Gene3D" id="3.20.20.80">
    <property type="entry name" value="Glycosidases"/>
    <property type="match status" value="1"/>
</dbReference>
<dbReference type="AlphaFoldDB" id="A0A1E3AVI2"/>
<accession>A0A1E3AVI2</accession>
<proteinExistence type="predicted"/>
<dbReference type="PATRIC" id="fig|1432052.3.peg.438"/>
<evidence type="ECO:0000259" key="2">
    <source>
        <dbReference type="Pfam" id="PF08924"/>
    </source>
</evidence>
<dbReference type="SUPFAM" id="SSF51445">
    <property type="entry name" value="(Trans)glycosidases"/>
    <property type="match status" value="1"/>
</dbReference>
<gene>
    <name evidence="3" type="ORF">BEH84_00410</name>
</gene>
<protein>
    <submittedName>
        <fullName evidence="3">Putative peptidoglycan binding domain protein</fullName>
    </submittedName>
</protein>
<evidence type="ECO:0000313" key="3">
    <source>
        <dbReference type="EMBL" id="ODM12695.1"/>
    </source>
</evidence>
<evidence type="ECO:0000259" key="1">
    <source>
        <dbReference type="Pfam" id="PF01471"/>
    </source>
</evidence>
<dbReference type="SUPFAM" id="SSF47090">
    <property type="entry name" value="PGBD-like"/>
    <property type="match status" value="3"/>
</dbReference>
<reference evidence="3 4" key="1">
    <citation type="submission" date="2016-07" db="EMBL/GenBank/DDBJ databases">
        <title>Characterization of isolates of Eisenbergiella tayi derived from blood cultures, using whole genome sequencing.</title>
        <authorList>
            <person name="Burdz T."/>
            <person name="Wiebe D."/>
            <person name="Huynh C."/>
            <person name="Bernard K."/>
        </authorList>
    </citation>
    <scope>NUCLEOTIDE SEQUENCE [LARGE SCALE GENOMIC DNA]</scope>
    <source>
        <strain evidence="3 4">NML 120489</strain>
    </source>
</reference>
<dbReference type="CDD" id="cd06418">
    <property type="entry name" value="GH25_BacA-like"/>
    <property type="match status" value="1"/>
</dbReference>
<dbReference type="InterPro" id="IPR017853">
    <property type="entry name" value="GH"/>
</dbReference>
<dbReference type="InterPro" id="IPR036366">
    <property type="entry name" value="PGBDSf"/>
</dbReference>
<sequence length="777" mass="85518">MDKMVQDVQQWLNDTWPKKFKYDETGVTSGEFPVKPDGMTGNTTVKALVMALQLHFNLGADGIWGGATDSACPVISINTSDEILLRIVQGGFICKGYNAGGFDGVFGPALQSAINQYKTDLGIPENNKMEPDVFKSLLTTDPTVKVSGGSDAVRAVQQYLNRNYYSVFKKSLGYLPTGGINDRKTSKALIFAFQDAIGTAADGSIGNNTYRAMPSIGKGVSNSRLVSILQCALTCNGYEVSVNGNYSDEVVTAVTNFQKFMCLNLDSMVTMGSVNRRTWSALLHSKGDPERDANACDCATILDAPKAALLVEHGYKIVGRYLTGTVTTNGVRVSKALTIEEIQITSDAGLKIFPIYQDGGAASTYFKYDQGYSDAKKAVIAAKALRIPYGEIIYFAVDYDFNEIQCRDQIIPHFEGIAKYMAETGADYRVGIYGSRNICTTVSNKNLACSSFVADMSTGYSGNLGFKMPANWAFDQFHEYGILGSNLQFPLDKDMASGRYEGFNANTKCGHDKYKDCTKHKMRAVYELGQHNSKKLLYYKCPICGYKVKAPYQQDKEILTDKEYMCIQAGYLLLTYFSDLTKKGVWYSNVNVIKSLTLGMQLIRLPYQNRYEYCDGDGRCLEETLIVPETSGMPYIPQSGNILDIKQAIVDGLFAEFAAGIGEILACFAFPELAPFFALEEVSEVIMHPNKFSEDGISFIFKQIAGTAEMEALNVILDLLTIGIDLEDDGNINSKINMGDYIVEFTACTYPGIKACKVVFDKNSLKVKGIACDYYNA</sequence>
<dbReference type="RefSeq" id="WP_069155565.1">
    <property type="nucleotide sequence ID" value="NZ_JBKXXQ010000031.1"/>
</dbReference>
<dbReference type="EMBL" id="MCGI01000001">
    <property type="protein sequence ID" value="ODM12695.1"/>
    <property type="molecule type" value="Genomic_DNA"/>
</dbReference>
<dbReference type="Gene3D" id="1.10.101.10">
    <property type="entry name" value="PGBD-like superfamily/PGBD"/>
    <property type="match status" value="3"/>
</dbReference>
<dbReference type="Pfam" id="PF08924">
    <property type="entry name" value="Rv2525c_GlyHyd-like"/>
    <property type="match status" value="1"/>
</dbReference>
<name>A0A1E3AVI2_9FIRM</name>
<feature type="domain" description="Rv2525c-like glycoside hydrolase-like" evidence="2">
    <location>
        <begin position="311"/>
        <end position="476"/>
    </location>
</feature>
<comment type="caution">
    <text evidence="3">The sequence shown here is derived from an EMBL/GenBank/DDBJ whole genome shotgun (WGS) entry which is preliminary data.</text>
</comment>
<dbReference type="InterPro" id="IPR002477">
    <property type="entry name" value="Peptidoglycan-bd-like"/>
</dbReference>
<dbReference type="Proteomes" id="UP000095003">
    <property type="component" value="Unassembled WGS sequence"/>
</dbReference>
<evidence type="ECO:0000313" key="4">
    <source>
        <dbReference type="Proteomes" id="UP000095003"/>
    </source>
</evidence>
<dbReference type="InterPro" id="IPR015020">
    <property type="entry name" value="Rv2525c-like_Glyco_Hydro-like"/>
</dbReference>
<feature type="domain" description="Peptidoglycan binding-like" evidence="1">
    <location>
        <begin position="150"/>
        <end position="213"/>
    </location>
</feature>
<dbReference type="GeneID" id="93298995"/>